<evidence type="ECO:0008006" key="3">
    <source>
        <dbReference type="Google" id="ProtNLM"/>
    </source>
</evidence>
<evidence type="ECO:0000313" key="2">
    <source>
        <dbReference type="Proteomes" id="UP000006514"/>
    </source>
</evidence>
<dbReference type="InParanoid" id="J0LK07"/>
<proteinExistence type="predicted"/>
<dbReference type="EMBL" id="JH687797">
    <property type="protein sequence ID" value="EJD40975.1"/>
    <property type="molecule type" value="Genomic_DNA"/>
</dbReference>
<dbReference type="AlphaFoldDB" id="J0LK07"/>
<dbReference type="Gene3D" id="1.10.1410.10">
    <property type="match status" value="1"/>
</dbReference>
<dbReference type="KEGG" id="adl:AURDEDRAFT_169953"/>
<dbReference type="Proteomes" id="UP000006514">
    <property type="component" value="Unassembled WGS sequence"/>
</dbReference>
<dbReference type="OrthoDB" id="2274644at2759"/>
<feature type="non-terminal residue" evidence="1">
    <location>
        <position position="515"/>
    </location>
</feature>
<sequence length="515" mass="57584">MASVELTICDQAASPAREAKSKNSHVPFELRDARRPMGPFDVRAAKAAVAPLEAKLGRYLNSDCNSLAQARFLVSSRTKTVKAQRTALLKRLNELVKDYCGDGFSVLDGSLYTFALDMVSGPVEFVVDDSVHPRGFERAVPDGLPFVYDPSALAEFLSERGFKVDLLPPSVVPDASYPAQLLCREDREDGLTFILNPPSPLHRPLRSLLYAYLREKTVANAFGSLWGWAASVRLPQVEQAPVWLALSFVAHLQSANYRPNLQTIEESEDESLTRMSGDSVWVPDGSGRGPTTEVGTRAAYGYHRILKHVGAGRMVYGYLRMIEGLNARKEAISAKHGGTTSRMDSEKHPFVVRDPFLQHWNHAASLTQEDYTYFRRACAKASSRLTVGESFSEIFGERLLPGHPRIGEPHPVMATVAHLFKDSPVPEGVPEAERWRYFVRELKVSVGKHPHPPGYITKTHKPTAYLKEARWLHTSARQAYWTDELVPPVKAAMWSVDVPSPNADRVENELWKYYE</sequence>
<name>J0LK07_AURST</name>
<accession>J0LK07</accession>
<gene>
    <name evidence="1" type="ORF">AURDEDRAFT_169953</name>
</gene>
<evidence type="ECO:0000313" key="1">
    <source>
        <dbReference type="EMBL" id="EJD40975.1"/>
    </source>
</evidence>
<keyword evidence="2" id="KW-1185">Reference proteome</keyword>
<protein>
    <recommendedName>
        <fullName evidence="3">Polynucleotide adenylyltransferase</fullName>
    </recommendedName>
</protein>
<reference evidence="2" key="1">
    <citation type="journal article" date="2012" name="Science">
        <title>The Paleozoic origin of enzymatic lignin decomposition reconstructed from 31 fungal genomes.</title>
        <authorList>
            <person name="Floudas D."/>
            <person name="Binder M."/>
            <person name="Riley R."/>
            <person name="Barry K."/>
            <person name="Blanchette R.A."/>
            <person name="Henrissat B."/>
            <person name="Martinez A.T."/>
            <person name="Otillar R."/>
            <person name="Spatafora J.W."/>
            <person name="Yadav J.S."/>
            <person name="Aerts A."/>
            <person name="Benoit I."/>
            <person name="Boyd A."/>
            <person name="Carlson A."/>
            <person name="Copeland A."/>
            <person name="Coutinho P.M."/>
            <person name="de Vries R.P."/>
            <person name="Ferreira P."/>
            <person name="Findley K."/>
            <person name="Foster B."/>
            <person name="Gaskell J."/>
            <person name="Glotzer D."/>
            <person name="Gorecki P."/>
            <person name="Heitman J."/>
            <person name="Hesse C."/>
            <person name="Hori C."/>
            <person name="Igarashi K."/>
            <person name="Jurgens J.A."/>
            <person name="Kallen N."/>
            <person name="Kersten P."/>
            <person name="Kohler A."/>
            <person name="Kuees U."/>
            <person name="Kumar T.K.A."/>
            <person name="Kuo A."/>
            <person name="LaButti K."/>
            <person name="Larrondo L.F."/>
            <person name="Lindquist E."/>
            <person name="Ling A."/>
            <person name="Lombard V."/>
            <person name="Lucas S."/>
            <person name="Lundell T."/>
            <person name="Martin R."/>
            <person name="McLaughlin D.J."/>
            <person name="Morgenstern I."/>
            <person name="Morin E."/>
            <person name="Murat C."/>
            <person name="Nagy L.G."/>
            <person name="Nolan M."/>
            <person name="Ohm R.A."/>
            <person name="Patyshakuliyeva A."/>
            <person name="Rokas A."/>
            <person name="Ruiz-Duenas F.J."/>
            <person name="Sabat G."/>
            <person name="Salamov A."/>
            <person name="Samejima M."/>
            <person name="Schmutz J."/>
            <person name="Slot J.C."/>
            <person name="St John F."/>
            <person name="Stenlid J."/>
            <person name="Sun H."/>
            <person name="Sun S."/>
            <person name="Syed K."/>
            <person name="Tsang A."/>
            <person name="Wiebenga A."/>
            <person name="Young D."/>
            <person name="Pisabarro A."/>
            <person name="Eastwood D.C."/>
            <person name="Martin F."/>
            <person name="Cullen D."/>
            <person name="Grigoriev I.V."/>
            <person name="Hibbett D.S."/>
        </authorList>
    </citation>
    <scope>NUCLEOTIDE SEQUENCE [LARGE SCALE GENOMIC DNA]</scope>
    <source>
        <strain evidence="2">TFB10046</strain>
    </source>
</reference>
<dbReference type="SUPFAM" id="SSF81631">
    <property type="entry name" value="PAP/OAS1 substrate-binding domain"/>
    <property type="match status" value="1"/>
</dbReference>
<organism evidence="1 2">
    <name type="scientific">Auricularia subglabra (strain TFB-10046 / SS5)</name>
    <name type="common">White-rot fungus</name>
    <name type="synonym">Auricularia delicata (strain TFB10046)</name>
    <dbReference type="NCBI Taxonomy" id="717982"/>
    <lineage>
        <taxon>Eukaryota</taxon>
        <taxon>Fungi</taxon>
        <taxon>Dikarya</taxon>
        <taxon>Basidiomycota</taxon>
        <taxon>Agaricomycotina</taxon>
        <taxon>Agaricomycetes</taxon>
        <taxon>Auriculariales</taxon>
        <taxon>Auriculariaceae</taxon>
        <taxon>Auricularia</taxon>
    </lineage>
</organism>